<protein>
    <recommendedName>
        <fullName evidence="4">DUF4136 domain-containing protein</fullName>
    </recommendedName>
</protein>
<evidence type="ECO:0008006" key="4">
    <source>
        <dbReference type="Google" id="ProtNLM"/>
    </source>
</evidence>
<dbReference type="EMBL" id="JAPFRD010000009">
    <property type="protein sequence ID" value="MCW8108256.1"/>
    <property type="molecule type" value="Genomic_DNA"/>
</dbReference>
<organism evidence="2 3">
    <name type="scientific">Alteromonas aquimaris</name>
    <dbReference type="NCBI Taxonomy" id="2998417"/>
    <lineage>
        <taxon>Bacteria</taxon>
        <taxon>Pseudomonadati</taxon>
        <taxon>Pseudomonadota</taxon>
        <taxon>Gammaproteobacteria</taxon>
        <taxon>Alteromonadales</taxon>
        <taxon>Alteromonadaceae</taxon>
        <taxon>Alteromonas/Salinimonas group</taxon>
        <taxon>Alteromonas</taxon>
    </lineage>
</organism>
<dbReference type="PROSITE" id="PS51257">
    <property type="entry name" value="PROKAR_LIPOPROTEIN"/>
    <property type="match status" value="1"/>
</dbReference>
<evidence type="ECO:0000256" key="1">
    <source>
        <dbReference type="SAM" id="SignalP"/>
    </source>
</evidence>
<keyword evidence="3" id="KW-1185">Reference proteome</keyword>
<name>A0ABT3P841_9ALTE</name>
<dbReference type="Proteomes" id="UP001142810">
    <property type="component" value="Unassembled WGS sequence"/>
</dbReference>
<reference evidence="2" key="1">
    <citation type="submission" date="2022-11" db="EMBL/GenBank/DDBJ databases">
        <title>Alteromonas sp. nov., isolated from sea water of the Qingdao.</title>
        <authorList>
            <person name="Wang Q."/>
        </authorList>
    </citation>
    <scope>NUCLEOTIDE SEQUENCE</scope>
    <source>
        <strain evidence="2">ASW11-7</strain>
    </source>
</reference>
<feature type="signal peptide" evidence="1">
    <location>
        <begin position="1"/>
        <end position="20"/>
    </location>
</feature>
<evidence type="ECO:0000313" key="3">
    <source>
        <dbReference type="Proteomes" id="UP001142810"/>
    </source>
</evidence>
<feature type="chain" id="PRO_5045132707" description="DUF4136 domain-containing protein" evidence="1">
    <location>
        <begin position="21"/>
        <end position="193"/>
    </location>
</feature>
<keyword evidence="1" id="KW-0732">Signal</keyword>
<evidence type="ECO:0000313" key="2">
    <source>
        <dbReference type="EMBL" id="MCW8108256.1"/>
    </source>
</evidence>
<accession>A0ABT3P841</accession>
<comment type="caution">
    <text evidence="2">The sequence shown here is derived from an EMBL/GenBank/DDBJ whole genome shotgun (WGS) entry which is preliminary data.</text>
</comment>
<dbReference type="NCBIfam" id="NF047637">
    <property type="entry name" value="lipo_CC0125"/>
    <property type="match status" value="1"/>
</dbReference>
<sequence>MFERKSLTRITYFISSAIFALTLTLACSTVPSASPTPYQSATMPNGYGYSSIQLADNEYKVLFKATDKTSADLVQEYTLRRAAELAKKQNFSWISIVKTDVEKKPGIGKSIVRNKPSRNVKIPQDQQCTMSGCEEVAQPFIENQDDIEVRDTPMSDIYYSIIVRMSQSKPPGNAFAVNEILTNASQAKNANAG</sequence>
<proteinExistence type="predicted"/>
<gene>
    <name evidence="2" type="ORF">OPS25_07090</name>
</gene>
<dbReference type="RefSeq" id="WP_265616954.1">
    <property type="nucleotide sequence ID" value="NZ_JAPFRD010000009.1"/>
</dbReference>